<dbReference type="SUPFAM" id="SSF55545">
    <property type="entry name" value="beta-N-acetylhexosaminidase-like domain"/>
    <property type="match status" value="1"/>
</dbReference>
<keyword evidence="10" id="KW-0964">Secreted</keyword>
<feature type="domain" description="Alpha glucuronidase N-terminal" evidence="13">
    <location>
        <begin position="23"/>
        <end position="139"/>
    </location>
</feature>
<dbReference type="InterPro" id="IPR011100">
    <property type="entry name" value="Glyco_hydro_67_cat"/>
</dbReference>
<dbReference type="SUPFAM" id="SSF51445">
    <property type="entry name" value="(Trans)glycosidases"/>
    <property type="match status" value="1"/>
</dbReference>
<reference evidence="16 17" key="1">
    <citation type="submission" date="2016-05" db="EMBL/GenBank/DDBJ databases">
        <title>A degradative enzymes factory behind the ericoid mycorrhizal symbiosis.</title>
        <authorList>
            <consortium name="DOE Joint Genome Institute"/>
            <person name="Martino E."/>
            <person name="Morin E."/>
            <person name="Grelet G."/>
            <person name="Kuo A."/>
            <person name="Kohler A."/>
            <person name="Daghino S."/>
            <person name="Barry K."/>
            <person name="Choi C."/>
            <person name="Cichocki N."/>
            <person name="Clum A."/>
            <person name="Copeland A."/>
            <person name="Hainaut M."/>
            <person name="Haridas S."/>
            <person name="Labutti K."/>
            <person name="Lindquist E."/>
            <person name="Lipzen A."/>
            <person name="Khouja H.-R."/>
            <person name="Murat C."/>
            <person name="Ohm R."/>
            <person name="Olson A."/>
            <person name="Spatafora J."/>
            <person name="Veneault-Fourrey C."/>
            <person name="Henrissat B."/>
            <person name="Grigoriev I."/>
            <person name="Martin F."/>
            <person name="Perotto S."/>
        </authorList>
    </citation>
    <scope>NUCLEOTIDE SEQUENCE [LARGE SCALE GENOMIC DNA]</scope>
    <source>
        <strain evidence="16 17">UAMH 7357</strain>
    </source>
</reference>
<feature type="signal peptide" evidence="10 12">
    <location>
        <begin position="1"/>
        <end position="17"/>
    </location>
</feature>
<dbReference type="PANTHER" id="PTHR39207:SF1">
    <property type="entry name" value="ALPHA-GLUCURONIDASE A"/>
    <property type="match status" value="1"/>
</dbReference>
<dbReference type="PANTHER" id="PTHR39207">
    <property type="entry name" value="ALPHA-GLUCURONIDASE A"/>
    <property type="match status" value="1"/>
</dbReference>
<keyword evidence="7 12" id="KW-0624">Polysaccharide degradation</keyword>
<evidence type="ECO:0000259" key="14">
    <source>
        <dbReference type="Pfam" id="PF07477"/>
    </source>
</evidence>
<feature type="active site" description="Proton acceptor" evidence="11">
    <location>
        <position position="405"/>
    </location>
</feature>
<keyword evidence="10 12" id="KW-0732">Signal</keyword>
<comment type="similarity">
    <text evidence="1 10 12">Belongs to the glycosyl hydrolase 67 family.</text>
</comment>
<evidence type="ECO:0000256" key="12">
    <source>
        <dbReference type="RuleBase" id="RU361198"/>
    </source>
</evidence>
<dbReference type="PIRSF" id="PIRSF029900">
    <property type="entry name" value="Alpha-glucuronds"/>
    <property type="match status" value="1"/>
</dbReference>
<protein>
    <recommendedName>
        <fullName evidence="2 10">Alpha-glucuronidase</fullName>
        <ecNumber evidence="2 10">3.2.1.139</ecNumber>
    </recommendedName>
</protein>
<dbReference type="STRING" id="1745343.A0A2J6QGT8"/>
<dbReference type="FunFam" id="3.20.20.80:FF:000096">
    <property type="entry name" value="Xylan alpha-1,2-glucuronidase"/>
    <property type="match status" value="1"/>
</dbReference>
<dbReference type="OrthoDB" id="6501611at2759"/>
<accession>A0A2J6QGT8</accession>
<feature type="chain" id="PRO_5014206625" description="Alpha-glucuronidase" evidence="10 12">
    <location>
        <begin position="18"/>
        <end position="837"/>
    </location>
</feature>
<dbReference type="CDD" id="cd02795">
    <property type="entry name" value="CBM6-CBM35-CBM36_like"/>
    <property type="match status" value="1"/>
</dbReference>
<evidence type="ECO:0000259" key="13">
    <source>
        <dbReference type="Pfam" id="PF03648"/>
    </source>
</evidence>
<keyword evidence="5 12" id="KW-0119">Carbohydrate metabolism</keyword>
<evidence type="ECO:0000256" key="2">
    <source>
        <dbReference type="ARBA" id="ARBA00012271"/>
    </source>
</evidence>
<feature type="domain" description="Glycosyl hydrolase family 67 C-terminal" evidence="14">
    <location>
        <begin position="467"/>
        <end position="689"/>
    </location>
</feature>
<dbReference type="Pfam" id="PF03648">
    <property type="entry name" value="Glyco_hydro_67N"/>
    <property type="match status" value="1"/>
</dbReference>
<dbReference type="Pfam" id="PF07477">
    <property type="entry name" value="Glyco_hydro_67C"/>
    <property type="match status" value="1"/>
</dbReference>
<evidence type="ECO:0000313" key="16">
    <source>
        <dbReference type="EMBL" id="PMD25487.1"/>
    </source>
</evidence>
<dbReference type="InterPro" id="IPR011099">
    <property type="entry name" value="Glyco_hydro_67_C"/>
</dbReference>
<comment type="function">
    <text evidence="8 12">Alpha-glucuronidase involved in the hydrolysis of xylan, a major structural heterogeneous polysaccharide found in plant biomass representing the second most abundant polysaccharide in the biosphere, after cellulose. Releases 4-O-methylglucuronic acid from xylan.</text>
</comment>
<evidence type="ECO:0000256" key="3">
    <source>
        <dbReference type="ARBA" id="ARBA00022651"/>
    </source>
</evidence>
<evidence type="ECO:0000256" key="9">
    <source>
        <dbReference type="ARBA" id="ARBA00048838"/>
    </source>
</evidence>
<dbReference type="Proteomes" id="UP000235672">
    <property type="component" value="Unassembled WGS sequence"/>
</dbReference>
<feature type="active site" description="Proton donor" evidence="11">
    <location>
        <position position="299"/>
    </location>
</feature>
<evidence type="ECO:0000256" key="6">
    <source>
        <dbReference type="ARBA" id="ARBA00023295"/>
    </source>
</evidence>
<evidence type="ECO:0000259" key="15">
    <source>
        <dbReference type="Pfam" id="PF07488"/>
    </source>
</evidence>
<dbReference type="Gene3D" id="3.90.1330.10">
    <property type="entry name" value="Alpha-glucuronidase, C-terminal domain"/>
    <property type="match status" value="1"/>
</dbReference>
<dbReference type="InterPro" id="IPR011395">
    <property type="entry name" value="Glyco_hydro_67_aGlcAse"/>
</dbReference>
<keyword evidence="17" id="KW-1185">Reference proteome</keyword>
<feature type="domain" description="Glycosyl hydrolase family 67 catalytic" evidence="15">
    <location>
        <begin position="147"/>
        <end position="465"/>
    </location>
</feature>
<keyword evidence="3 10" id="KW-0858">Xylan degradation</keyword>
<dbReference type="Gene3D" id="3.30.379.10">
    <property type="entry name" value="Chitobiase/beta-hexosaminidase domain 2-like"/>
    <property type="match status" value="1"/>
</dbReference>
<proteinExistence type="inferred from homology"/>
<dbReference type="Gene3D" id="3.20.20.80">
    <property type="entry name" value="Glycosidases"/>
    <property type="match status" value="1"/>
</dbReference>
<gene>
    <name evidence="12" type="primary">aguA</name>
    <name evidence="16" type="ORF">NA56DRAFT_745269</name>
</gene>
<dbReference type="GO" id="GO:0005576">
    <property type="term" value="C:extracellular region"/>
    <property type="evidence" value="ECO:0007669"/>
    <property type="project" value="UniProtKB-SubCell"/>
</dbReference>
<dbReference type="InterPro" id="IPR005154">
    <property type="entry name" value="Glyco_hydro_67_aGlcAse_N"/>
</dbReference>
<comment type="catalytic activity">
    <reaction evidence="9 10 12">
        <text>an alpha-D-glucuronoside + H2O = D-glucuronate + an alcohol</text>
        <dbReference type="Rhea" id="RHEA:20005"/>
        <dbReference type="ChEBI" id="CHEBI:15377"/>
        <dbReference type="ChEBI" id="CHEBI:30879"/>
        <dbReference type="ChEBI" id="CHEBI:58720"/>
        <dbReference type="ChEBI" id="CHEBI:58899"/>
        <dbReference type="EC" id="3.2.1.139"/>
    </reaction>
</comment>
<name>A0A2J6QGT8_9HELO</name>
<comment type="subcellular location">
    <subcellularLocation>
        <location evidence="10 12">Secreted</location>
    </subcellularLocation>
</comment>
<dbReference type="AlphaFoldDB" id="A0A2J6QGT8"/>
<evidence type="ECO:0000256" key="1">
    <source>
        <dbReference type="ARBA" id="ARBA00008833"/>
    </source>
</evidence>
<dbReference type="Pfam" id="PF07488">
    <property type="entry name" value="Glyco_hydro_67M"/>
    <property type="match status" value="1"/>
</dbReference>
<evidence type="ECO:0000313" key="17">
    <source>
        <dbReference type="Proteomes" id="UP000235672"/>
    </source>
</evidence>
<evidence type="ECO:0000256" key="4">
    <source>
        <dbReference type="ARBA" id="ARBA00022801"/>
    </source>
</evidence>
<dbReference type="EMBL" id="KZ613470">
    <property type="protein sequence ID" value="PMD25487.1"/>
    <property type="molecule type" value="Genomic_DNA"/>
</dbReference>
<dbReference type="InterPro" id="IPR017853">
    <property type="entry name" value="GH"/>
</dbReference>
<dbReference type="InterPro" id="IPR029018">
    <property type="entry name" value="Hex-like_dom2"/>
</dbReference>
<dbReference type="EC" id="3.2.1.139" evidence="2 10"/>
<feature type="active site" description="Proton acceptor" evidence="11">
    <location>
        <position position="377"/>
    </location>
</feature>
<organism evidence="16 17">
    <name type="scientific">Hyaloscypha hepaticicola</name>
    <dbReference type="NCBI Taxonomy" id="2082293"/>
    <lineage>
        <taxon>Eukaryota</taxon>
        <taxon>Fungi</taxon>
        <taxon>Dikarya</taxon>
        <taxon>Ascomycota</taxon>
        <taxon>Pezizomycotina</taxon>
        <taxon>Leotiomycetes</taxon>
        <taxon>Helotiales</taxon>
        <taxon>Hyaloscyphaceae</taxon>
        <taxon>Hyaloscypha</taxon>
    </lineage>
</organism>
<evidence type="ECO:0000256" key="8">
    <source>
        <dbReference type="ARBA" id="ARBA00024828"/>
    </source>
</evidence>
<dbReference type="InterPro" id="IPR037054">
    <property type="entry name" value="A-glucoronidase_C_sf"/>
</dbReference>
<evidence type="ECO:0000256" key="11">
    <source>
        <dbReference type="PIRSR" id="PIRSR029900-1"/>
    </source>
</evidence>
<evidence type="ECO:0000256" key="5">
    <source>
        <dbReference type="ARBA" id="ARBA00023277"/>
    </source>
</evidence>
<keyword evidence="4 10" id="KW-0378">Hydrolase</keyword>
<dbReference type="GO" id="GO:0045493">
    <property type="term" value="P:xylan catabolic process"/>
    <property type="evidence" value="ECO:0007669"/>
    <property type="project" value="UniProtKB-KW"/>
</dbReference>
<evidence type="ECO:0000256" key="10">
    <source>
        <dbReference type="PIRNR" id="PIRNR029900"/>
    </source>
</evidence>
<dbReference type="GO" id="GO:0046559">
    <property type="term" value="F:alpha-glucuronidase activity"/>
    <property type="evidence" value="ECO:0007669"/>
    <property type="project" value="UniProtKB-EC"/>
</dbReference>
<sequence>MFCILLSTVVSLGIVTAENGQNAWLRYAPLRSVNSYNLSLASNIIALNTSKSSPVYTASLELQKGIQSIFSQAVKESDEIHQAASSLIVGTVDDYSHVYGNGNDVPDLEEDGFWLNTEGETVKILGQNERGALYGAFEYLSMLAQGDFSHISSVNNPNQPIRWVNQWDNMDGSIERGYGGSSIFFNNGGIVDDLTRVSEYARLLASIRVNGIIVNNVNANVSLLSPQNIQGLGRIADVFRPYGIQVGISLNFASPTAIGGLTTFDPLDSGVISFWTNITDQLYQRIPDFAGYLVKADSEGQPGPLTYNRTLADGANLFAKALNPYNGVVMFRAFVYNQLNESDWKADRANAAVQFFKPLDGKFANNVVVQIKYGPIDFQVREPTSPLFSNLYNTNTAIELEVTQEYLGQQCHLVYLAPLWKTVLDFDLRVGQKASKVSDIISGERFNRPLGGSAAVVNVGTNATWLGSHMAMSNLYAYGRLAWDPSKDSQNILQDWIRLTFGLASEVLNTITKMSMESWPAYEQYSGNLGIQTLTDITGNHYGPNPQSQDNNGWGQWTRADKKTIGMDRTVWNGTGYSGTYPPEIASMYEDISTTPDNLLLWFHHVNYTHILHSGDTVIQYFYNAHYSGAETAQAFVKLWESLKGKIDAERYEQVLYRQTYQAGHSIVWRDAISNFYWNLSGIPDEAKRVGNHPWRVEAESMVLDGYTIVPVKPFEAASNYTAIITSSNTTAGTVATKLEFADGTYDLAVNYFDVVGGRAKWQVYLNNKEVGEWIGDHEDTLGHALSANLDGGTASRVTFKGVKIQKGDMLKIVGSPDGAEAAPLDYVALLPPGVID</sequence>
<evidence type="ECO:0000256" key="7">
    <source>
        <dbReference type="ARBA" id="ARBA00023326"/>
    </source>
</evidence>
<keyword evidence="6 10" id="KW-0326">Glycosidase</keyword>